<dbReference type="AlphaFoldDB" id="A0A4P7NVG6"/>
<evidence type="ECO:0000313" key="1">
    <source>
        <dbReference type="EMBL" id="QBZ66615.1"/>
    </source>
</evidence>
<reference evidence="1 2" key="1">
    <citation type="journal article" date="2019" name="Mol. Biol. Evol.">
        <title>Blast fungal genomes show frequent chromosomal changes, gene gains and losses, and effector gene turnover.</title>
        <authorList>
            <person name="Gomez Luciano L.B."/>
            <person name="Jason Tsai I."/>
            <person name="Chuma I."/>
            <person name="Tosa Y."/>
            <person name="Chen Y.H."/>
            <person name="Li J.Y."/>
            <person name="Li M.Y."/>
            <person name="Jade Lu M.Y."/>
            <person name="Nakayashiki H."/>
            <person name="Li W.H."/>
        </authorList>
    </citation>
    <scope>NUCLEOTIDE SEQUENCE [LARGE SCALE GENOMIC DNA]</scope>
    <source>
        <strain evidence="1">MZ5-1-6</strain>
    </source>
</reference>
<proteinExistence type="predicted"/>
<dbReference type="Proteomes" id="UP000294847">
    <property type="component" value="Chromosome 7"/>
</dbReference>
<name>A0A4P7NVG6_PYROR</name>
<accession>A0A4P7NVG6</accession>
<gene>
    <name evidence="1" type="ORF">PoMZ_13598</name>
</gene>
<dbReference type="EMBL" id="CP034210">
    <property type="protein sequence ID" value="QBZ66615.1"/>
    <property type="molecule type" value="Genomic_DNA"/>
</dbReference>
<evidence type="ECO:0000313" key="2">
    <source>
        <dbReference type="Proteomes" id="UP000294847"/>
    </source>
</evidence>
<protein>
    <submittedName>
        <fullName evidence="1">Uncharacterized protein</fullName>
    </submittedName>
</protein>
<sequence>MSDIDLLPSGMEVYFGGKEIKFSIPAKIIVISGMGVTVRDSSEALKLLYNEMTAPQFKEIQVEEGWSIEIVRATVKRTDL</sequence>
<organism evidence="1 2">
    <name type="scientific">Pyricularia oryzae</name>
    <name type="common">Rice blast fungus</name>
    <name type="synonym">Magnaporthe oryzae</name>
    <dbReference type="NCBI Taxonomy" id="318829"/>
    <lineage>
        <taxon>Eukaryota</taxon>
        <taxon>Fungi</taxon>
        <taxon>Dikarya</taxon>
        <taxon>Ascomycota</taxon>
        <taxon>Pezizomycotina</taxon>
        <taxon>Sordariomycetes</taxon>
        <taxon>Sordariomycetidae</taxon>
        <taxon>Magnaporthales</taxon>
        <taxon>Pyriculariaceae</taxon>
        <taxon>Pyricularia</taxon>
    </lineage>
</organism>